<dbReference type="InterPro" id="IPR029063">
    <property type="entry name" value="SAM-dependent_MTases_sf"/>
</dbReference>
<reference evidence="6 7" key="1">
    <citation type="journal article" date="2016" name="Nat. Commun.">
        <title>Thousands of microbial genomes shed light on interconnected biogeochemical processes in an aquifer system.</title>
        <authorList>
            <person name="Anantharaman K."/>
            <person name="Brown C.T."/>
            <person name="Hug L.A."/>
            <person name="Sharon I."/>
            <person name="Castelle C.J."/>
            <person name="Probst A.J."/>
            <person name="Thomas B.C."/>
            <person name="Singh A."/>
            <person name="Wilkins M.J."/>
            <person name="Karaoz U."/>
            <person name="Brodie E.L."/>
            <person name="Williams K.H."/>
            <person name="Hubbard S.S."/>
            <person name="Banfield J.F."/>
        </authorList>
    </citation>
    <scope>NUCLEOTIDE SEQUENCE [LARGE SCALE GENOMIC DNA]</scope>
</reference>
<evidence type="ECO:0000313" key="7">
    <source>
        <dbReference type="Proteomes" id="UP000176303"/>
    </source>
</evidence>
<proteinExistence type="predicted"/>
<dbReference type="Proteomes" id="UP000176303">
    <property type="component" value="Unassembled WGS sequence"/>
</dbReference>
<evidence type="ECO:0000313" key="6">
    <source>
        <dbReference type="EMBL" id="OGL72771.1"/>
    </source>
</evidence>
<sequence length="190" mass="20989">MLIWLALAGLIALLIGYGIFVFFVMISIWTGAPYVPSSGERTRRMIDLAEIRPGERAVDLGSGDGRLLRAAARAGARVVGWEMNPALVVWSRAAARAIGAGEQTVVHRGSFWRAPLSEFDVIFLYLLPETMEKIAAKIRREAKPGARIIVNAFPIHQWPLDAQDGHVYRYRAPLCPTSGQLSSTRPFLMS</sequence>
<accession>A0A1F7U3F8</accession>
<evidence type="ECO:0000256" key="2">
    <source>
        <dbReference type="ARBA" id="ARBA00022679"/>
    </source>
</evidence>
<dbReference type="AlphaFoldDB" id="A0A1F7U3F8"/>
<keyword evidence="4" id="KW-1133">Transmembrane helix</keyword>
<keyword evidence="4" id="KW-0472">Membrane</keyword>
<organism evidence="6 7">
    <name type="scientific">Candidatus Uhrbacteria bacterium RIFCSPHIGHO2_02_FULL_57_19</name>
    <dbReference type="NCBI Taxonomy" id="1802391"/>
    <lineage>
        <taxon>Bacteria</taxon>
        <taxon>Candidatus Uhriibacteriota</taxon>
    </lineage>
</organism>
<dbReference type="GO" id="GO:0032259">
    <property type="term" value="P:methylation"/>
    <property type="evidence" value="ECO:0007669"/>
    <property type="project" value="UniProtKB-KW"/>
</dbReference>
<evidence type="ECO:0000259" key="5">
    <source>
        <dbReference type="Pfam" id="PF13649"/>
    </source>
</evidence>
<keyword evidence="1" id="KW-0489">Methyltransferase</keyword>
<feature type="transmembrane region" description="Helical" evidence="4">
    <location>
        <begin position="6"/>
        <end position="35"/>
    </location>
</feature>
<gene>
    <name evidence="6" type="ORF">A3D72_02145</name>
</gene>
<evidence type="ECO:0000256" key="1">
    <source>
        <dbReference type="ARBA" id="ARBA00022603"/>
    </source>
</evidence>
<dbReference type="GO" id="GO:0016279">
    <property type="term" value="F:protein-lysine N-methyltransferase activity"/>
    <property type="evidence" value="ECO:0007669"/>
    <property type="project" value="InterPro"/>
</dbReference>
<dbReference type="PANTHER" id="PTHR13610:SF9">
    <property type="entry name" value="FI06469P"/>
    <property type="match status" value="1"/>
</dbReference>
<protein>
    <recommendedName>
        <fullName evidence="5">Methyltransferase domain-containing protein</fullName>
    </recommendedName>
</protein>
<keyword evidence="4" id="KW-0812">Transmembrane</keyword>
<dbReference type="InterPro" id="IPR041698">
    <property type="entry name" value="Methyltransf_25"/>
</dbReference>
<dbReference type="SUPFAM" id="SSF53335">
    <property type="entry name" value="S-adenosyl-L-methionine-dependent methyltransferases"/>
    <property type="match status" value="1"/>
</dbReference>
<dbReference type="STRING" id="1802391.A3D72_02145"/>
<keyword evidence="2" id="KW-0808">Transferase</keyword>
<feature type="domain" description="Methyltransferase" evidence="5">
    <location>
        <begin position="58"/>
        <end position="145"/>
    </location>
</feature>
<dbReference type="Pfam" id="PF13649">
    <property type="entry name" value="Methyltransf_25"/>
    <property type="match status" value="1"/>
</dbReference>
<evidence type="ECO:0000256" key="3">
    <source>
        <dbReference type="ARBA" id="ARBA00022691"/>
    </source>
</evidence>
<keyword evidence="3" id="KW-0949">S-adenosyl-L-methionine</keyword>
<comment type="caution">
    <text evidence="6">The sequence shown here is derived from an EMBL/GenBank/DDBJ whole genome shotgun (WGS) entry which is preliminary data.</text>
</comment>
<dbReference type="PANTHER" id="PTHR13610">
    <property type="entry name" value="METHYLTRANSFERASE DOMAIN-CONTAINING PROTEIN"/>
    <property type="match status" value="1"/>
</dbReference>
<dbReference type="InterPro" id="IPR026170">
    <property type="entry name" value="FAM173A/B"/>
</dbReference>
<dbReference type="EMBL" id="MGDZ01000051">
    <property type="protein sequence ID" value="OGL72771.1"/>
    <property type="molecule type" value="Genomic_DNA"/>
</dbReference>
<evidence type="ECO:0000256" key="4">
    <source>
        <dbReference type="SAM" id="Phobius"/>
    </source>
</evidence>
<name>A0A1F7U3F8_9BACT</name>
<dbReference type="Gene3D" id="3.40.50.150">
    <property type="entry name" value="Vaccinia Virus protein VP39"/>
    <property type="match status" value="1"/>
</dbReference>